<comment type="subcellular location">
    <subcellularLocation>
        <location evidence="1">Nucleus</location>
    </subcellularLocation>
</comment>
<dbReference type="PROSITE" id="PS51294">
    <property type="entry name" value="HTH_MYB"/>
    <property type="match status" value="1"/>
</dbReference>
<dbReference type="KEGG" id="mcha:111025726"/>
<dbReference type="PANTHER" id="PTHR31499:SF23">
    <property type="entry name" value="MYB FAMILY TRANSCRIPTION FACTOR PHL11"/>
    <property type="match status" value="1"/>
</dbReference>
<organism evidence="8 10">
    <name type="scientific">Momordica charantia</name>
    <name type="common">Bitter gourd</name>
    <name type="synonym">Balsam pear</name>
    <dbReference type="NCBI Taxonomy" id="3673"/>
    <lineage>
        <taxon>Eukaryota</taxon>
        <taxon>Viridiplantae</taxon>
        <taxon>Streptophyta</taxon>
        <taxon>Embryophyta</taxon>
        <taxon>Tracheophyta</taxon>
        <taxon>Spermatophyta</taxon>
        <taxon>Magnoliopsida</taxon>
        <taxon>eudicotyledons</taxon>
        <taxon>Gunneridae</taxon>
        <taxon>Pentapetalae</taxon>
        <taxon>rosids</taxon>
        <taxon>fabids</taxon>
        <taxon>Cucurbitales</taxon>
        <taxon>Cucurbitaceae</taxon>
        <taxon>Momordiceae</taxon>
        <taxon>Momordica</taxon>
    </lineage>
</organism>
<evidence type="ECO:0000259" key="7">
    <source>
        <dbReference type="PROSITE" id="PS51294"/>
    </source>
</evidence>
<evidence type="ECO:0000256" key="2">
    <source>
        <dbReference type="ARBA" id="ARBA00006783"/>
    </source>
</evidence>
<dbReference type="RefSeq" id="XP_022159317.1">
    <property type="nucleotide sequence ID" value="XM_022303625.1"/>
</dbReference>
<dbReference type="InterPro" id="IPR025756">
    <property type="entry name" value="Myb_CC_LHEQLE"/>
</dbReference>
<feature type="domain" description="HTH myb-type" evidence="7">
    <location>
        <begin position="15"/>
        <end position="75"/>
    </location>
</feature>
<dbReference type="GeneID" id="111025726"/>
<dbReference type="GO" id="GO:0005634">
    <property type="term" value="C:nucleus"/>
    <property type="evidence" value="ECO:0007669"/>
    <property type="project" value="UniProtKB-SubCell"/>
</dbReference>
<dbReference type="Proteomes" id="UP000504603">
    <property type="component" value="Unplaced"/>
</dbReference>
<dbReference type="GO" id="GO:0003700">
    <property type="term" value="F:DNA-binding transcription factor activity"/>
    <property type="evidence" value="ECO:0007669"/>
    <property type="project" value="InterPro"/>
</dbReference>
<evidence type="ECO:0000256" key="4">
    <source>
        <dbReference type="ARBA" id="ARBA00023054"/>
    </source>
</evidence>
<dbReference type="InterPro" id="IPR017930">
    <property type="entry name" value="Myb_dom"/>
</dbReference>
<dbReference type="GO" id="GO:0003677">
    <property type="term" value="F:DNA binding"/>
    <property type="evidence" value="ECO:0007669"/>
    <property type="project" value="InterPro"/>
</dbReference>
<proteinExistence type="inferred from homology"/>
<evidence type="ECO:0000313" key="8">
    <source>
        <dbReference type="Proteomes" id="UP000504603"/>
    </source>
</evidence>
<keyword evidence="8" id="KW-1185">Reference proteome</keyword>
<dbReference type="AlphaFoldDB" id="A0A6J1DYH3"/>
<evidence type="ECO:0000256" key="3">
    <source>
        <dbReference type="ARBA" id="ARBA00023015"/>
    </source>
</evidence>
<sequence>MERNYPFENGVMMTRDPKPRLRWTADLHDRFVDAVTKLGGPEKATPKSVLRLMGLKGLTLYHLKSHLQKYRLGLQTRKQNVAEQRNENSGTDLRNFTGVREDDRGMQIAEALKSQVEVQKTILEQLEVQNKLQMRIEAQGKYLQDILEKAQKSLAVAINSNLDNLESTGMQVINFDTALSDQMESFKKQEMRESTANISDTCKKTNDSSIQICKVEAEEEDRNEFNVERNLIIFDLNSKGGYDYGGNGAEILEAKVLPCSR</sequence>
<dbReference type="InterPro" id="IPR046955">
    <property type="entry name" value="PHR1-like"/>
</dbReference>
<evidence type="ECO:0000256" key="5">
    <source>
        <dbReference type="ARBA" id="ARBA00023163"/>
    </source>
</evidence>
<dbReference type="FunFam" id="1.10.10.60:FF:000002">
    <property type="entry name" value="Myb family transcription factor"/>
    <property type="match status" value="1"/>
</dbReference>
<dbReference type="PANTHER" id="PTHR31499">
    <property type="entry name" value="MYB FAMILY TRANSCRIPTION FACTOR PHL11"/>
    <property type="match status" value="1"/>
</dbReference>
<evidence type="ECO:0000313" key="10">
    <source>
        <dbReference type="RefSeq" id="XP_022159323.1"/>
    </source>
</evidence>
<dbReference type="InterPro" id="IPR006447">
    <property type="entry name" value="Myb_dom_plants"/>
</dbReference>
<dbReference type="Pfam" id="PF00249">
    <property type="entry name" value="Myb_DNA-binding"/>
    <property type="match status" value="1"/>
</dbReference>
<keyword evidence="4" id="KW-0175">Coiled coil</keyword>
<accession>A0A6J1DYH3</accession>
<dbReference type="RefSeq" id="XP_022159323.1">
    <property type="nucleotide sequence ID" value="XM_022303631.1"/>
</dbReference>
<dbReference type="Gene3D" id="1.10.10.60">
    <property type="entry name" value="Homeodomain-like"/>
    <property type="match status" value="1"/>
</dbReference>
<evidence type="ECO:0000256" key="1">
    <source>
        <dbReference type="ARBA" id="ARBA00004123"/>
    </source>
</evidence>
<protein>
    <submittedName>
        <fullName evidence="9">Myb family transcription factor PHL11 isoform X1</fullName>
    </submittedName>
    <submittedName>
        <fullName evidence="10">Myb family transcription factor PHL11 isoform X2</fullName>
    </submittedName>
</protein>
<dbReference type="InterPro" id="IPR009057">
    <property type="entry name" value="Homeodomain-like_sf"/>
</dbReference>
<dbReference type="OrthoDB" id="551907at2759"/>
<comment type="similarity">
    <text evidence="2">Belongs to the MYB-CC family.</text>
</comment>
<dbReference type="Pfam" id="PF14379">
    <property type="entry name" value="Myb_CC_LHEQLE"/>
    <property type="match status" value="1"/>
</dbReference>
<dbReference type="InterPro" id="IPR001005">
    <property type="entry name" value="SANT/Myb"/>
</dbReference>
<name>A0A6J1DYH3_MOMCH</name>
<reference evidence="9 10" key="1">
    <citation type="submission" date="2025-04" db="UniProtKB">
        <authorList>
            <consortium name="RefSeq"/>
        </authorList>
    </citation>
    <scope>IDENTIFICATION</scope>
    <source>
        <strain evidence="9 10">OHB3-1</strain>
    </source>
</reference>
<keyword evidence="6" id="KW-0539">Nucleus</keyword>
<evidence type="ECO:0000256" key="6">
    <source>
        <dbReference type="ARBA" id="ARBA00023242"/>
    </source>
</evidence>
<dbReference type="NCBIfam" id="TIGR01557">
    <property type="entry name" value="myb_SHAQKYF"/>
    <property type="match status" value="1"/>
</dbReference>
<evidence type="ECO:0000313" key="9">
    <source>
        <dbReference type="RefSeq" id="XP_022159317.1"/>
    </source>
</evidence>
<gene>
    <name evidence="9 10" type="primary">LOC111025726</name>
</gene>
<dbReference type="SUPFAM" id="SSF46689">
    <property type="entry name" value="Homeodomain-like"/>
    <property type="match status" value="1"/>
</dbReference>
<keyword evidence="3" id="KW-0805">Transcription regulation</keyword>
<keyword evidence="5" id="KW-0804">Transcription</keyword>